<evidence type="ECO:0000313" key="2">
    <source>
        <dbReference type="EMBL" id="MBA4493467.1"/>
    </source>
</evidence>
<feature type="domain" description="Carrier" evidence="1">
    <location>
        <begin position="1"/>
        <end position="81"/>
    </location>
</feature>
<comment type="caution">
    <text evidence="2">The sequence shown here is derived from an EMBL/GenBank/DDBJ whole genome shotgun (WGS) entry which is preliminary data.</text>
</comment>
<organism evidence="2 3">
    <name type="scientific">Paenactinomyces guangxiensis</name>
    <dbReference type="NCBI Taxonomy" id="1490290"/>
    <lineage>
        <taxon>Bacteria</taxon>
        <taxon>Bacillati</taxon>
        <taxon>Bacillota</taxon>
        <taxon>Bacilli</taxon>
        <taxon>Bacillales</taxon>
        <taxon>Thermoactinomycetaceae</taxon>
        <taxon>Paenactinomyces</taxon>
    </lineage>
</organism>
<proteinExistence type="predicted"/>
<dbReference type="Proteomes" id="UP000535491">
    <property type="component" value="Unassembled WGS sequence"/>
</dbReference>
<name>A0A7W1WP46_9BACL</name>
<sequence length="85" mass="9941">MGIFQEVLKIVIEELDERTVLETQLTGEESLIEDLGFDSIMLLQLIIRLEDHFQIDFEVEDMSLELFKSINSLTGFIEHLIEKEK</sequence>
<dbReference type="AlphaFoldDB" id="A0A7W1WP46"/>
<dbReference type="InterPro" id="IPR036736">
    <property type="entry name" value="ACP-like_sf"/>
</dbReference>
<dbReference type="SUPFAM" id="SSF47336">
    <property type="entry name" value="ACP-like"/>
    <property type="match status" value="1"/>
</dbReference>
<protein>
    <submittedName>
        <fullName evidence="2">Acyl carrier protein</fullName>
    </submittedName>
</protein>
<dbReference type="PROSITE" id="PS50075">
    <property type="entry name" value="CARRIER"/>
    <property type="match status" value="1"/>
</dbReference>
<gene>
    <name evidence="2" type="ORF">H1191_04005</name>
</gene>
<dbReference type="Gene3D" id="1.10.1200.10">
    <property type="entry name" value="ACP-like"/>
    <property type="match status" value="1"/>
</dbReference>
<dbReference type="RefSeq" id="WP_181750696.1">
    <property type="nucleotide sequence ID" value="NZ_JACEIQ010000002.1"/>
</dbReference>
<evidence type="ECO:0000313" key="3">
    <source>
        <dbReference type="Proteomes" id="UP000535491"/>
    </source>
</evidence>
<dbReference type="InterPro" id="IPR009081">
    <property type="entry name" value="PP-bd_ACP"/>
</dbReference>
<dbReference type="EMBL" id="JACEIQ010000002">
    <property type="protein sequence ID" value="MBA4493467.1"/>
    <property type="molecule type" value="Genomic_DNA"/>
</dbReference>
<keyword evidence="3" id="KW-1185">Reference proteome</keyword>
<accession>A0A7W1WP46</accession>
<dbReference type="Pfam" id="PF00550">
    <property type="entry name" value="PP-binding"/>
    <property type="match status" value="1"/>
</dbReference>
<reference evidence="2 3" key="1">
    <citation type="submission" date="2020-07" db="EMBL/GenBank/DDBJ databases">
        <authorList>
            <person name="Feng H."/>
        </authorList>
    </citation>
    <scope>NUCLEOTIDE SEQUENCE [LARGE SCALE GENOMIC DNA]</scope>
    <source>
        <strain evidence="3">s-10</strain>
    </source>
</reference>
<evidence type="ECO:0000259" key="1">
    <source>
        <dbReference type="PROSITE" id="PS50075"/>
    </source>
</evidence>